<name>A0A1Y0E7K9_9RHOB</name>
<feature type="transmembrane region" description="Helical" evidence="1">
    <location>
        <begin position="118"/>
        <end position="144"/>
    </location>
</feature>
<dbReference type="OrthoDB" id="8206526at2"/>
<keyword evidence="1" id="KW-1133">Transmembrane helix</keyword>
<feature type="transmembrane region" description="Helical" evidence="1">
    <location>
        <begin position="12"/>
        <end position="38"/>
    </location>
</feature>
<dbReference type="EMBL" id="CP021431">
    <property type="protein sequence ID" value="ART99361.1"/>
    <property type="molecule type" value="Genomic_DNA"/>
</dbReference>
<accession>A0A1Y0E7K9</accession>
<evidence type="ECO:0000256" key="1">
    <source>
        <dbReference type="SAM" id="Phobius"/>
    </source>
</evidence>
<keyword evidence="1" id="KW-0472">Membrane</keyword>
<protein>
    <recommendedName>
        <fullName evidence="4">Apolipoprotein N-acyltransferase</fullName>
    </recommendedName>
</protein>
<organism evidence="2 3">
    <name type="scientific">Yoonia vestfoldensis</name>
    <dbReference type="NCBI Taxonomy" id="245188"/>
    <lineage>
        <taxon>Bacteria</taxon>
        <taxon>Pseudomonadati</taxon>
        <taxon>Pseudomonadota</taxon>
        <taxon>Alphaproteobacteria</taxon>
        <taxon>Rhodobacterales</taxon>
        <taxon>Paracoccaceae</taxon>
        <taxon>Yoonia</taxon>
    </lineage>
</organism>
<dbReference type="AlphaFoldDB" id="A0A1Y0E7K9"/>
<gene>
    <name evidence="2" type="ORF">LOKVESSMR4R_00013</name>
</gene>
<evidence type="ECO:0000313" key="3">
    <source>
        <dbReference type="Proteomes" id="UP000195273"/>
    </source>
</evidence>
<feature type="transmembrane region" description="Helical" evidence="1">
    <location>
        <begin position="50"/>
        <end position="72"/>
    </location>
</feature>
<evidence type="ECO:0008006" key="4">
    <source>
        <dbReference type="Google" id="ProtNLM"/>
    </source>
</evidence>
<feature type="transmembrane region" description="Helical" evidence="1">
    <location>
        <begin position="78"/>
        <end position="111"/>
    </location>
</feature>
<feature type="transmembrane region" description="Helical" evidence="1">
    <location>
        <begin position="150"/>
        <end position="169"/>
    </location>
</feature>
<evidence type="ECO:0000313" key="2">
    <source>
        <dbReference type="EMBL" id="ART99361.1"/>
    </source>
</evidence>
<keyword evidence="3" id="KW-1185">Reference proteome</keyword>
<dbReference type="KEGG" id="lvs:LOKVESSMR4R_00013"/>
<proteinExistence type="predicted"/>
<dbReference type="RefSeq" id="WP_087205607.1">
    <property type="nucleotide sequence ID" value="NZ_CP021431.1"/>
</dbReference>
<keyword evidence="1" id="KW-0812">Transmembrane</keyword>
<dbReference type="Proteomes" id="UP000195273">
    <property type="component" value="Chromosome"/>
</dbReference>
<sequence length="388" mass="42286">MHIFKNSSVRLLFAGLISAAFVSAGFFGTGIEFAWAVLPLIFALCCKTRLFRAVWTIPYFLGIGVIAGWGLVSMGSPIALVTLLMLALSVALTCLLVFAGTAVGLLVLAFVPFLPGHPFLALGTIAPNGGFTAIMFAFIFVFVLEKLSRFSKGVAITGIVVCAALLWNLEAGWKYAAGFWIYQLAAEDVVSTPQWVEVPVSYVPDVSDRLRSEMLRSAMEPNGVYITGENIVRSSDRLALQSWCAFAQSNNVAVFLGVQEVETGRATVVLVQPDGECTGSNVVYAAWIGIPEITGSWTPFTPVAIDPQDQVAQTRWLACFEGFSLAAWLKTALDRPRSVIIVSNDYWTEPLPVSNLRRKVSRNFERLFALDVYHADAGRNLLKLGEKS</sequence>
<reference evidence="2 3" key="1">
    <citation type="submission" date="2017-05" db="EMBL/GenBank/DDBJ databases">
        <title>Genome Sequence of Loktanella vestfoldensis Strain SMR4r Isolated from a Culture of the Diatom Skeletonema marinoi.</title>
        <authorList>
            <person name="Topel M."/>
            <person name="Pinder M.I.M."/>
            <person name="Johansson O.N."/>
            <person name="Kourtchenko O."/>
            <person name="Godhe A."/>
            <person name="Clarke A.K."/>
        </authorList>
    </citation>
    <scope>NUCLEOTIDE SEQUENCE [LARGE SCALE GENOMIC DNA]</scope>
    <source>
        <strain evidence="2 3">SMR4r</strain>
    </source>
</reference>